<comment type="similarity">
    <text evidence="1">Belongs to the SCC2/Nipped-B family.</text>
</comment>
<dbReference type="Gene3D" id="1.25.10.10">
    <property type="entry name" value="Leucine-rich Repeat Variant"/>
    <property type="match status" value="1"/>
</dbReference>
<protein>
    <recommendedName>
        <fullName evidence="1">Sister chromatid cohesion protein</fullName>
    </recommendedName>
</protein>
<feature type="compositionally biased region" description="Polar residues" evidence="2">
    <location>
        <begin position="1887"/>
        <end position="1898"/>
    </location>
</feature>
<dbReference type="SUPFAM" id="SSF48371">
    <property type="entry name" value="ARM repeat"/>
    <property type="match status" value="1"/>
</dbReference>
<keyword evidence="1" id="KW-0677">Repeat</keyword>
<keyword evidence="5" id="KW-1185">Reference proteome</keyword>
<comment type="subcellular location">
    <subcellularLocation>
        <location evidence="1">Nucleus</location>
    </subcellularLocation>
</comment>
<keyword evidence="1" id="KW-0539">Nucleus</keyword>
<reference evidence="4 5" key="1">
    <citation type="submission" date="2024-03" db="EMBL/GenBank/DDBJ databases">
        <title>Complete genome sequence of the green alga Chloropicon roscoffensis RCC1871.</title>
        <authorList>
            <person name="Lemieux C."/>
            <person name="Pombert J.-F."/>
            <person name="Otis C."/>
            <person name="Turmel M."/>
        </authorList>
    </citation>
    <scope>NUCLEOTIDE SEQUENCE [LARGE SCALE GENOMIC DNA]</scope>
    <source>
        <strain evidence="4 5">RCC1871</strain>
    </source>
</reference>
<dbReference type="GO" id="GO:1990414">
    <property type="term" value="P:replication-born double-strand break repair via sister chromatid exchange"/>
    <property type="evidence" value="ECO:0007669"/>
    <property type="project" value="TreeGrafter"/>
</dbReference>
<keyword evidence="1" id="KW-0131">Cell cycle</keyword>
<dbReference type="GO" id="GO:0003682">
    <property type="term" value="F:chromatin binding"/>
    <property type="evidence" value="ECO:0007669"/>
    <property type="project" value="TreeGrafter"/>
</dbReference>
<feature type="region of interest" description="Disordered" evidence="2">
    <location>
        <begin position="1863"/>
        <end position="1924"/>
    </location>
</feature>
<dbReference type="GO" id="GO:0090694">
    <property type="term" value="C:Scc2-Scc4 cohesin loading complex"/>
    <property type="evidence" value="ECO:0007669"/>
    <property type="project" value="TreeGrafter"/>
</dbReference>
<proteinExistence type="inferred from homology"/>
<dbReference type="GO" id="GO:0061775">
    <property type="term" value="F:cohesin loader activity"/>
    <property type="evidence" value="ECO:0007669"/>
    <property type="project" value="InterPro"/>
</dbReference>
<dbReference type="GO" id="GO:0010468">
    <property type="term" value="P:regulation of gene expression"/>
    <property type="evidence" value="ECO:0007669"/>
    <property type="project" value="InterPro"/>
</dbReference>
<evidence type="ECO:0000256" key="1">
    <source>
        <dbReference type="RuleBase" id="RU364107"/>
    </source>
</evidence>
<organism evidence="4 5">
    <name type="scientific">Chloropicon roscoffensis</name>
    <dbReference type="NCBI Taxonomy" id="1461544"/>
    <lineage>
        <taxon>Eukaryota</taxon>
        <taxon>Viridiplantae</taxon>
        <taxon>Chlorophyta</taxon>
        <taxon>Chloropicophyceae</taxon>
        <taxon>Chloropicales</taxon>
        <taxon>Chloropicaceae</taxon>
        <taxon>Chloropicon</taxon>
    </lineage>
</organism>
<dbReference type="InterPro" id="IPR033031">
    <property type="entry name" value="Scc2/Nipped-B"/>
</dbReference>
<dbReference type="PANTHER" id="PTHR21704">
    <property type="entry name" value="NIPPED-B-LIKE PROTEIN DELANGIN SCC2-RELATED"/>
    <property type="match status" value="1"/>
</dbReference>
<dbReference type="InterPro" id="IPR011989">
    <property type="entry name" value="ARM-like"/>
</dbReference>
<dbReference type="GO" id="GO:0140588">
    <property type="term" value="P:chromatin looping"/>
    <property type="evidence" value="ECO:0007669"/>
    <property type="project" value="InterPro"/>
</dbReference>
<name>A0AAX4P7L0_9CHLO</name>
<feature type="compositionally biased region" description="Acidic residues" evidence="2">
    <location>
        <begin position="458"/>
        <end position="467"/>
    </location>
</feature>
<dbReference type="GO" id="GO:0071169">
    <property type="term" value="P:establishment of protein localization to chromatin"/>
    <property type="evidence" value="ECO:0007669"/>
    <property type="project" value="TreeGrafter"/>
</dbReference>
<gene>
    <name evidence="4" type="ORF">HKI87_05g39010</name>
</gene>
<dbReference type="EMBL" id="CP151505">
    <property type="protein sequence ID" value="WZN62365.1"/>
    <property type="molecule type" value="Genomic_DNA"/>
</dbReference>
<evidence type="ECO:0000256" key="2">
    <source>
        <dbReference type="SAM" id="MobiDB-lite"/>
    </source>
</evidence>
<dbReference type="Proteomes" id="UP001472866">
    <property type="component" value="Chromosome 05"/>
</dbReference>
<dbReference type="GO" id="GO:0034087">
    <property type="term" value="P:establishment of mitotic sister chromatid cohesion"/>
    <property type="evidence" value="ECO:0007669"/>
    <property type="project" value="TreeGrafter"/>
</dbReference>
<feature type="region of interest" description="Disordered" evidence="2">
    <location>
        <begin position="223"/>
        <end position="245"/>
    </location>
</feature>
<dbReference type="InterPro" id="IPR016024">
    <property type="entry name" value="ARM-type_fold"/>
</dbReference>
<evidence type="ECO:0000259" key="3">
    <source>
        <dbReference type="Pfam" id="PF12830"/>
    </source>
</evidence>
<sequence length="1924" mass="208344">MSAERRREARVPRRHVASILRTDPSASLPLLGSRLDDERASSSFFSSTSSEPCRGIVEDFCGDVLASGEVQDRVYELLRSAKVDYLKPTHKKYLKGACSCGGFRFQTGNLRLCSLQQGLLERDEGVFDVKNARYAEPSRPKRKAIAAAAAQGTREVAGTHASHEGRPVSTLKSMIRGRGAGGVTAAREIPTTEADLEPAAEIEPVEASEEIGEDAGDADWMQEEDGDEGGAGLQAGRSPRKFMNLNHRGGARRAGAVLRAEDEVQAREKFFAREGAASGAEDLEQRILGTLGAACDMEFPIGFYDQAACKAITSRVLALSLDLASHAQVAEAILGGLVELEENRTFLKVALGRLRALVRWGCPDAFREASGAKGAKGPKRPQSEVSDSVASSRLDLCLSAGRLALSLMTLRGMPKFVSNNEELLEDLILATDASFKRNVLCKVDAAMRSKAEAKEVSSSDEDDEESREDGGHSEAEAIQMVLRHVERLVPMLHLLLGRVKIPETLAVKLARVLLDCFSVEVDYDVESSTGAPRGKGGRGGSRQRRGSAGRNIETSLECVKRSSLVLVAVIFAKYPSHQDSLLADVHTKCVRGGLKAQAHPKSQPARAFLLHPGGERITLVSALIMFCIQNATVAAEHRHTAAAQDGAAAVQDGRYVRLRWADIVWQQIFQELVQSSQQSAKGYVDRDQRLEWKQVLHAVLADVLACFGNLEFPCSSLLLQRFGTLLMLVGLKHPDAFVRASSVELLGEIMSGLIKKEKYWKKDAFLGQDLETICESLEQAAPDASVSDGGLLHAVEMMSLAGGSVAEEGQRRSLLGPRDILQVAYDHSEAQRREGGGGEGGGISVRGNPHQACVSVMRKAVDLALDARVRSLGEGQGSAIRQDGHMLASSAKSYLEEMAGEAPMVVDGREGAPEAAEPQQDPAALSTLGGLSHMNSSVTAAIQRERARNFDPEALHRICVYLSCTQTTVASRFGSFFDRLLDLCMSDVQEITATSRSPSKEGAAAAQGSTASSVQVRSKAMKVLAELCQLDDGSLGLAQDPKVRACFDACIQDDSVSVREAAVDLISRFCSRSPDLASDYFDLVVHACGDAGTSVQRQAVRTLWEHCALPEAFPRRLEAAAALAVRIPTMEESVKVRAVRFLRSHWLRAAPSREEPPEDHLAGTCRVIFEEQKRSRVGNGLVVPFTRDHPLVHVLELALNADRADCSGQMKMGVAEKAAAVRAGKALCRRLVDAALREEAAEAPEGEREAGVVTRLVALHALLIAEPKLSVSGNNQHYLIECLLPHLLYDQGAAAVTPEAKKADAEKLTCVLSVISSNISVADVLGDQVCHQLTQNLQRLIASHDYLSVVAKSCELLCRVSVFSKHTEDLLVKLAGGILDSLEDGPGAPTFLRRRLFVLGHLWRNGGAGTDASSGRGEVLRRTTAAIIRLLVDRDEGGSPRRRHGVDEPVAIEALRALGMVIHGDPKVALTEEATEMYELFLGRGSPAPLQVCALRGLTEMIRKEEDTMLEMQQDQLRKAGRRHSSSSSAATNQPLDSVCGEGEVSIAGTVLRYFWEKLILPLALHVEGSGAGPEEVNRANQPLKLASLELFDSVLRQGLVAPWTAVPALCAMCAFPSDLVCHEACRVLKTYILEKRVDFFESKLIDAMAALQDQALLCGTLNAGSPRRESGGGQEPPRDPAGGVSKLYALLRDRKQTRVAFLRALTRGFGAKRANLPRLSAAARVLISLPYSQLEEVLQVVSSCQSHVDRDATYVESSLDLMGNYAEDIKAGREVPMDLVAVGSKAAQLTLCMEVKRALRRLYGVTDAQLAAYVEKGGRMGQQRQARRQRGPGGWDFKGVHVGEEAHAWVAQCKLFKKALKADGQRERERARRDETESAKGKVTDTPDSTPSDQSADANYVPAKRKLETRSRTAGATKRRLAI</sequence>
<feature type="region of interest" description="Disordered" evidence="2">
    <location>
        <begin position="1512"/>
        <end position="1535"/>
    </location>
</feature>
<evidence type="ECO:0000313" key="5">
    <source>
        <dbReference type="Proteomes" id="UP001472866"/>
    </source>
</evidence>
<accession>A0AAX4P7L0</accession>
<dbReference type="InterPro" id="IPR024986">
    <property type="entry name" value="Nipped-B_C"/>
</dbReference>
<dbReference type="PANTHER" id="PTHR21704:SF18">
    <property type="entry name" value="NIPPED-B-LIKE PROTEIN"/>
    <property type="match status" value="1"/>
</dbReference>
<dbReference type="Pfam" id="PF12830">
    <property type="entry name" value="Nipped-B_C"/>
    <property type="match status" value="1"/>
</dbReference>
<feature type="domain" description="Sister chromatid cohesion C-terminal" evidence="3">
    <location>
        <begin position="1581"/>
        <end position="1746"/>
    </location>
</feature>
<feature type="region of interest" description="Disordered" evidence="2">
    <location>
        <begin position="528"/>
        <end position="549"/>
    </location>
</feature>
<feature type="region of interest" description="Disordered" evidence="2">
    <location>
        <begin position="451"/>
        <end position="474"/>
    </location>
</feature>
<evidence type="ECO:0000313" key="4">
    <source>
        <dbReference type="EMBL" id="WZN62365.1"/>
    </source>
</evidence>
<feature type="compositionally biased region" description="Basic and acidic residues" evidence="2">
    <location>
        <begin position="1863"/>
        <end position="1886"/>
    </location>
</feature>